<name>A0A9J6DI51_RHIMP</name>
<protein>
    <submittedName>
        <fullName evidence="2">Uncharacterized protein</fullName>
    </submittedName>
</protein>
<keyword evidence="3" id="KW-1185">Reference proteome</keyword>
<feature type="region of interest" description="Disordered" evidence="1">
    <location>
        <begin position="95"/>
        <end position="124"/>
    </location>
</feature>
<dbReference type="AlphaFoldDB" id="A0A9J6DI51"/>
<comment type="caution">
    <text evidence="2">The sequence shown here is derived from an EMBL/GenBank/DDBJ whole genome shotgun (WGS) entry which is preliminary data.</text>
</comment>
<feature type="compositionally biased region" description="Polar residues" evidence="1">
    <location>
        <begin position="95"/>
        <end position="112"/>
    </location>
</feature>
<accession>A0A9J6DI51</accession>
<evidence type="ECO:0000313" key="3">
    <source>
        <dbReference type="Proteomes" id="UP000821866"/>
    </source>
</evidence>
<evidence type="ECO:0000313" key="2">
    <source>
        <dbReference type="EMBL" id="KAH8021698.1"/>
    </source>
</evidence>
<reference evidence="2" key="2">
    <citation type="submission" date="2021-09" db="EMBL/GenBank/DDBJ databases">
        <authorList>
            <person name="Jia N."/>
            <person name="Wang J."/>
            <person name="Shi W."/>
            <person name="Du L."/>
            <person name="Sun Y."/>
            <person name="Zhan W."/>
            <person name="Jiang J."/>
            <person name="Wang Q."/>
            <person name="Zhang B."/>
            <person name="Ji P."/>
            <person name="Sakyi L.B."/>
            <person name="Cui X."/>
            <person name="Yuan T."/>
            <person name="Jiang B."/>
            <person name="Yang W."/>
            <person name="Lam T.T.-Y."/>
            <person name="Chang Q."/>
            <person name="Ding S."/>
            <person name="Wang X."/>
            <person name="Zhu J."/>
            <person name="Ruan X."/>
            <person name="Zhao L."/>
            <person name="Wei J."/>
            <person name="Que T."/>
            <person name="Du C."/>
            <person name="Cheng J."/>
            <person name="Dai P."/>
            <person name="Han X."/>
            <person name="Huang E."/>
            <person name="Gao Y."/>
            <person name="Liu J."/>
            <person name="Shao H."/>
            <person name="Ye R."/>
            <person name="Li L."/>
            <person name="Wei W."/>
            <person name="Wang X."/>
            <person name="Wang C."/>
            <person name="Huo Q."/>
            <person name="Li W."/>
            <person name="Guo W."/>
            <person name="Chen H."/>
            <person name="Chen S."/>
            <person name="Zhou L."/>
            <person name="Zhou L."/>
            <person name="Ni X."/>
            <person name="Tian J."/>
            <person name="Zhou Y."/>
            <person name="Sheng Y."/>
            <person name="Liu T."/>
            <person name="Pan Y."/>
            <person name="Xia L."/>
            <person name="Li J."/>
            <person name="Zhao F."/>
            <person name="Cao W."/>
        </authorList>
    </citation>
    <scope>NUCLEOTIDE SEQUENCE</scope>
    <source>
        <strain evidence="2">Rmic-2018</strain>
        <tissue evidence="2">Larvae</tissue>
    </source>
</reference>
<organism evidence="2 3">
    <name type="scientific">Rhipicephalus microplus</name>
    <name type="common">Cattle tick</name>
    <name type="synonym">Boophilus microplus</name>
    <dbReference type="NCBI Taxonomy" id="6941"/>
    <lineage>
        <taxon>Eukaryota</taxon>
        <taxon>Metazoa</taxon>
        <taxon>Ecdysozoa</taxon>
        <taxon>Arthropoda</taxon>
        <taxon>Chelicerata</taxon>
        <taxon>Arachnida</taxon>
        <taxon>Acari</taxon>
        <taxon>Parasitiformes</taxon>
        <taxon>Ixodida</taxon>
        <taxon>Ixodoidea</taxon>
        <taxon>Ixodidae</taxon>
        <taxon>Rhipicephalinae</taxon>
        <taxon>Rhipicephalus</taxon>
        <taxon>Boophilus</taxon>
    </lineage>
</organism>
<evidence type="ECO:0000256" key="1">
    <source>
        <dbReference type="SAM" id="MobiDB-lite"/>
    </source>
</evidence>
<gene>
    <name evidence="2" type="ORF">HPB51_016362</name>
</gene>
<sequence>MLFVLFALAEAQKVRSPISAHGVQYVSEQPESPYRVVYDDPPRYALRGGQSTKPGDGMTVRYHTFQAEEQRPYLHSHRIPTTTMSLHIGAKQTLSGASTSKNNQHTSIQQQGAPGVGVGDQSQLVYPQGPLPGYAIPQEYVQQGVPGGASAEHLRTGSVYSPTSGVAQYSNGLQNYGQQIGYPTGYAQNMGYPPGSSTGEPTQYVQQPYYVPYYPGSTYSGAGAPTHGAADQPGGTVHVQAAIPQGADYTTGSADPPVGQNGALYSPRYSPESSRPASPAVYVGAHVGTSPKVGTDLSVPSDHYGKGNGPAQVIPTGAGQGVYSYPYGYPISYVPYRYPVQPAVQAPPAHHTVNPVQPPYSAPAPAYTAYAQPQVPPGPIHAYYSQPNTHTNQAPVQTSQEQFTFGGPTRTIYSLPGPITSTRPSPAALHHAKHHSLPAESTTEAPRYGKSFVDIGYTAASIYGTPMYSKASPNPFLSKYVNGPGHYYPRGVISDAAGNVYLQGLQGLPAIPPGHVAPSGQGHYAVEGMQYVPVDKSYELGRFVTMHAGKDGVRYIKKKR</sequence>
<reference evidence="2" key="1">
    <citation type="journal article" date="2020" name="Cell">
        <title>Large-Scale Comparative Analyses of Tick Genomes Elucidate Their Genetic Diversity and Vector Capacities.</title>
        <authorList>
            <consortium name="Tick Genome and Microbiome Consortium (TIGMIC)"/>
            <person name="Jia N."/>
            <person name="Wang J."/>
            <person name="Shi W."/>
            <person name="Du L."/>
            <person name="Sun Y."/>
            <person name="Zhan W."/>
            <person name="Jiang J.F."/>
            <person name="Wang Q."/>
            <person name="Zhang B."/>
            <person name="Ji P."/>
            <person name="Bell-Sakyi L."/>
            <person name="Cui X.M."/>
            <person name="Yuan T.T."/>
            <person name="Jiang B.G."/>
            <person name="Yang W.F."/>
            <person name="Lam T.T."/>
            <person name="Chang Q.C."/>
            <person name="Ding S.J."/>
            <person name="Wang X.J."/>
            <person name="Zhu J.G."/>
            <person name="Ruan X.D."/>
            <person name="Zhao L."/>
            <person name="Wei J.T."/>
            <person name="Ye R.Z."/>
            <person name="Que T.C."/>
            <person name="Du C.H."/>
            <person name="Zhou Y.H."/>
            <person name="Cheng J.X."/>
            <person name="Dai P.F."/>
            <person name="Guo W.B."/>
            <person name="Han X.H."/>
            <person name="Huang E.J."/>
            <person name="Li L.F."/>
            <person name="Wei W."/>
            <person name="Gao Y.C."/>
            <person name="Liu J.Z."/>
            <person name="Shao H.Z."/>
            <person name="Wang X."/>
            <person name="Wang C.C."/>
            <person name="Yang T.C."/>
            <person name="Huo Q.B."/>
            <person name="Li W."/>
            <person name="Chen H.Y."/>
            <person name="Chen S.E."/>
            <person name="Zhou L.G."/>
            <person name="Ni X.B."/>
            <person name="Tian J.H."/>
            <person name="Sheng Y."/>
            <person name="Liu T."/>
            <person name="Pan Y.S."/>
            <person name="Xia L.Y."/>
            <person name="Li J."/>
            <person name="Zhao F."/>
            <person name="Cao W.C."/>
        </authorList>
    </citation>
    <scope>NUCLEOTIDE SEQUENCE</scope>
    <source>
        <strain evidence="2">Rmic-2018</strain>
    </source>
</reference>
<proteinExistence type="predicted"/>
<dbReference type="Proteomes" id="UP000821866">
    <property type="component" value="Chromosome 7"/>
</dbReference>
<dbReference type="EMBL" id="JABSTU010000009">
    <property type="protein sequence ID" value="KAH8021698.1"/>
    <property type="molecule type" value="Genomic_DNA"/>
</dbReference>